<comment type="caution">
    <text evidence="2">The sequence shown here is derived from an EMBL/GenBank/DDBJ whole genome shotgun (WGS) entry which is preliminary data.</text>
</comment>
<dbReference type="Proteomes" id="UP000237246">
    <property type="component" value="Unassembled WGS sequence"/>
</dbReference>
<name>A0A2P4SPA0_BAMTH</name>
<evidence type="ECO:0000256" key="1">
    <source>
        <dbReference type="SAM" id="Phobius"/>
    </source>
</evidence>
<feature type="non-terminal residue" evidence="2">
    <location>
        <position position="1"/>
    </location>
</feature>
<gene>
    <name evidence="2" type="ORF">CIB84_010336</name>
</gene>
<evidence type="ECO:0000313" key="3">
    <source>
        <dbReference type="Proteomes" id="UP000237246"/>
    </source>
</evidence>
<keyword evidence="1" id="KW-0812">Transmembrane</keyword>
<organism evidence="2 3">
    <name type="scientific">Bambusicola thoracicus</name>
    <name type="common">Chinese bamboo-partridge</name>
    <name type="synonym">Perdix thoracica</name>
    <dbReference type="NCBI Taxonomy" id="9083"/>
    <lineage>
        <taxon>Eukaryota</taxon>
        <taxon>Metazoa</taxon>
        <taxon>Chordata</taxon>
        <taxon>Craniata</taxon>
        <taxon>Vertebrata</taxon>
        <taxon>Euteleostomi</taxon>
        <taxon>Archelosauria</taxon>
        <taxon>Archosauria</taxon>
        <taxon>Dinosauria</taxon>
        <taxon>Saurischia</taxon>
        <taxon>Theropoda</taxon>
        <taxon>Coelurosauria</taxon>
        <taxon>Aves</taxon>
        <taxon>Neognathae</taxon>
        <taxon>Galloanserae</taxon>
        <taxon>Galliformes</taxon>
        <taxon>Phasianidae</taxon>
        <taxon>Perdicinae</taxon>
        <taxon>Bambusicola</taxon>
    </lineage>
</organism>
<keyword evidence="3" id="KW-1185">Reference proteome</keyword>
<keyword evidence="1" id="KW-0472">Membrane</keyword>
<accession>A0A2P4SPA0</accession>
<dbReference type="AlphaFoldDB" id="A0A2P4SPA0"/>
<feature type="transmembrane region" description="Helical" evidence="1">
    <location>
        <begin position="64"/>
        <end position="86"/>
    </location>
</feature>
<reference evidence="2 3" key="1">
    <citation type="submission" date="2018-01" db="EMBL/GenBank/DDBJ databases">
        <title>Comparison of the Chinese Bamboo Partridge and Red Junglefowl genome sequences highlights the importance of demography in genome evolution.</title>
        <authorList>
            <person name="Tiley G.P."/>
            <person name="Kimball R.T."/>
            <person name="Braun E.L."/>
            <person name="Burleigh J.G."/>
        </authorList>
    </citation>
    <scope>NUCLEOTIDE SEQUENCE [LARGE SCALE GENOMIC DNA]</scope>
    <source>
        <strain evidence="2">RTK389</strain>
        <tissue evidence="2">Blood</tissue>
    </source>
</reference>
<proteinExistence type="predicted"/>
<dbReference type="OrthoDB" id="9360110at2759"/>
<feature type="transmembrane region" description="Helical" evidence="1">
    <location>
        <begin position="37"/>
        <end position="57"/>
    </location>
</feature>
<sequence length="112" mass="12035">AQGCTKEFEVSISSFSISFESSPHAGSTSETKEHTELVALTSTAVLGCVVACTTWLVKRCFLRCSLWGLFTGSSAFISLAKSIFFFSTFTEGDSCLEEATGKDEEAADFFGD</sequence>
<protein>
    <submittedName>
        <fullName evidence="2">Uncharacterized protein</fullName>
    </submittedName>
</protein>
<keyword evidence="1" id="KW-1133">Transmembrane helix</keyword>
<evidence type="ECO:0000313" key="2">
    <source>
        <dbReference type="EMBL" id="POI25914.1"/>
    </source>
</evidence>
<dbReference type="EMBL" id="PPHD01031512">
    <property type="protein sequence ID" value="POI25914.1"/>
    <property type="molecule type" value="Genomic_DNA"/>
</dbReference>